<feature type="modified residue" description="O-UMP-tyrosine" evidence="1">
    <location>
        <position position="51"/>
    </location>
</feature>
<dbReference type="Gene3D" id="3.30.70.120">
    <property type="match status" value="1"/>
</dbReference>
<dbReference type="GO" id="GO:0005829">
    <property type="term" value="C:cytosol"/>
    <property type="evidence" value="ECO:0007669"/>
    <property type="project" value="TreeGrafter"/>
</dbReference>
<dbReference type="InterPro" id="IPR002187">
    <property type="entry name" value="N-reg_PII"/>
</dbReference>
<dbReference type="Pfam" id="PF00543">
    <property type="entry name" value="P-II"/>
    <property type="match status" value="1"/>
</dbReference>
<dbReference type="PANTHER" id="PTHR30115">
    <property type="entry name" value="NITROGEN REGULATORY PROTEIN P-II"/>
    <property type="match status" value="1"/>
</dbReference>
<dbReference type="RefSeq" id="WP_145257554.1">
    <property type="nucleotide sequence ID" value="NZ_CP036279.1"/>
</dbReference>
<dbReference type="EMBL" id="CP036279">
    <property type="protein sequence ID" value="QDU60944.1"/>
    <property type="molecule type" value="Genomic_DNA"/>
</dbReference>
<dbReference type="InterPro" id="IPR015867">
    <property type="entry name" value="N-reg_PII/ATP_PRibTrfase_C"/>
</dbReference>
<dbReference type="GO" id="GO:0006808">
    <property type="term" value="P:regulation of nitrogen utilization"/>
    <property type="evidence" value="ECO:0007669"/>
    <property type="project" value="InterPro"/>
</dbReference>
<dbReference type="OrthoDB" id="9802729at2"/>
<keyword evidence="3" id="KW-1185">Reference proteome</keyword>
<dbReference type="SUPFAM" id="SSF54913">
    <property type="entry name" value="GlnB-like"/>
    <property type="match status" value="1"/>
</dbReference>
<dbReference type="AlphaFoldDB" id="A0A518B1T7"/>
<dbReference type="KEGG" id="knv:Pan216_17970"/>
<dbReference type="PRINTS" id="PR00340">
    <property type="entry name" value="PIIGLNB"/>
</dbReference>
<gene>
    <name evidence="2" type="primary">glnB_3</name>
    <name evidence="2" type="ORF">Pan216_17970</name>
</gene>
<dbReference type="SMART" id="SM00938">
    <property type="entry name" value="P-II"/>
    <property type="match status" value="1"/>
</dbReference>
<dbReference type="GO" id="GO:0005524">
    <property type="term" value="F:ATP binding"/>
    <property type="evidence" value="ECO:0007669"/>
    <property type="project" value="TreeGrafter"/>
</dbReference>
<name>A0A518B1T7_9BACT</name>
<keyword evidence="1" id="KW-0597">Phosphoprotein</keyword>
<dbReference type="PANTHER" id="PTHR30115:SF11">
    <property type="entry name" value="NITROGEN REGULATORY PROTEIN P-II HOMOLOG"/>
    <property type="match status" value="1"/>
</dbReference>
<sequence>MKKVEAIVRHHRLEEVKEALALAGALGVSFTEVRGFGRQRGRTEHYRGVEYTVDLIPKIHIQLFVRDEQLSAITNAILHSARTGDVGDGKMIISDVIDAIAIRTGERGEEVI</sequence>
<protein>
    <submittedName>
        <fullName evidence="2">Nitrogen regulatory protein P-II</fullName>
    </submittedName>
</protein>
<evidence type="ECO:0000256" key="1">
    <source>
        <dbReference type="PIRSR" id="PIRSR602187-50"/>
    </source>
</evidence>
<organism evidence="2 3">
    <name type="scientific">Kolteria novifilia</name>
    <dbReference type="NCBI Taxonomy" id="2527975"/>
    <lineage>
        <taxon>Bacteria</taxon>
        <taxon>Pseudomonadati</taxon>
        <taxon>Planctomycetota</taxon>
        <taxon>Planctomycetia</taxon>
        <taxon>Kolteriales</taxon>
        <taxon>Kolteriaceae</taxon>
        <taxon>Kolteria</taxon>
    </lineage>
</organism>
<accession>A0A518B1T7</accession>
<dbReference type="Proteomes" id="UP000317093">
    <property type="component" value="Chromosome"/>
</dbReference>
<dbReference type="InterPro" id="IPR011322">
    <property type="entry name" value="N-reg_PII-like_a/b"/>
</dbReference>
<dbReference type="PROSITE" id="PS51343">
    <property type="entry name" value="PII_GLNB_DOM"/>
    <property type="match status" value="1"/>
</dbReference>
<dbReference type="GO" id="GO:0030234">
    <property type="term" value="F:enzyme regulator activity"/>
    <property type="evidence" value="ECO:0007669"/>
    <property type="project" value="InterPro"/>
</dbReference>
<proteinExistence type="predicted"/>
<reference evidence="2 3" key="1">
    <citation type="submission" date="2019-02" db="EMBL/GenBank/DDBJ databases">
        <title>Deep-cultivation of Planctomycetes and their phenomic and genomic characterization uncovers novel biology.</title>
        <authorList>
            <person name="Wiegand S."/>
            <person name="Jogler M."/>
            <person name="Boedeker C."/>
            <person name="Pinto D."/>
            <person name="Vollmers J."/>
            <person name="Rivas-Marin E."/>
            <person name="Kohn T."/>
            <person name="Peeters S.H."/>
            <person name="Heuer A."/>
            <person name="Rast P."/>
            <person name="Oberbeckmann S."/>
            <person name="Bunk B."/>
            <person name="Jeske O."/>
            <person name="Meyerdierks A."/>
            <person name="Storesund J.E."/>
            <person name="Kallscheuer N."/>
            <person name="Luecker S."/>
            <person name="Lage O.M."/>
            <person name="Pohl T."/>
            <person name="Merkel B.J."/>
            <person name="Hornburger P."/>
            <person name="Mueller R.-W."/>
            <person name="Bruemmer F."/>
            <person name="Labrenz M."/>
            <person name="Spormann A.M."/>
            <person name="Op den Camp H."/>
            <person name="Overmann J."/>
            <person name="Amann R."/>
            <person name="Jetten M.S.M."/>
            <person name="Mascher T."/>
            <person name="Medema M.H."/>
            <person name="Devos D.P."/>
            <person name="Kaster A.-K."/>
            <person name="Ovreas L."/>
            <person name="Rohde M."/>
            <person name="Galperin M.Y."/>
            <person name="Jogler C."/>
        </authorList>
    </citation>
    <scope>NUCLEOTIDE SEQUENCE [LARGE SCALE GENOMIC DNA]</scope>
    <source>
        <strain evidence="2 3">Pan216</strain>
    </source>
</reference>
<evidence type="ECO:0000313" key="3">
    <source>
        <dbReference type="Proteomes" id="UP000317093"/>
    </source>
</evidence>
<evidence type="ECO:0000313" key="2">
    <source>
        <dbReference type="EMBL" id="QDU60944.1"/>
    </source>
</evidence>